<dbReference type="SUPFAM" id="SSF53756">
    <property type="entry name" value="UDP-Glycosyltransferase/glycogen phosphorylase"/>
    <property type="match status" value="1"/>
</dbReference>
<reference evidence="5 6" key="1">
    <citation type="submission" date="2019-07" db="EMBL/GenBank/DDBJ databases">
        <title>Whole genome shotgun sequence of Cellulomonas terrae NBRC 100819.</title>
        <authorList>
            <person name="Hosoyama A."/>
            <person name="Uohara A."/>
            <person name="Ohji S."/>
            <person name="Ichikawa N."/>
        </authorList>
    </citation>
    <scope>NUCLEOTIDE SEQUENCE [LARGE SCALE GENOMIC DNA]</scope>
    <source>
        <strain evidence="5 6">NBRC 100819</strain>
    </source>
</reference>
<dbReference type="Pfam" id="PF13439">
    <property type="entry name" value="Glyco_transf_4"/>
    <property type="match status" value="1"/>
</dbReference>
<dbReference type="EMBL" id="BJWH01000008">
    <property type="protein sequence ID" value="GEL98434.1"/>
    <property type="molecule type" value="Genomic_DNA"/>
</dbReference>
<evidence type="ECO:0000256" key="2">
    <source>
        <dbReference type="ARBA" id="ARBA00022679"/>
    </source>
</evidence>
<feature type="domain" description="Glycosyltransferase subfamily 4-like N-terminal" evidence="4">
    <location>
        <begin position="56"/>
        <end position="171"/>
    </location>
</feature>
<dbReference type="GO" id="GO:0009103">
    <property type="term" value="P:lipopolysaccharide biosynthetic process"/>
    <property type="evidence" value="ECO:0007669"/>
    <property type="project" value="TreeGrafter"/>
</dbReference>
<dbReference type="PANTHER" id="PTHR46401">
    <property type="entry name" value="GLYCOSYLTRANSFERASE WBBK-RELATED"/>
    <property type="match status" value="1"/>
</dbReference>
<dbReference type="Pfam" id="PF00534">
    <property type="entry name" value="Glycos_transf_1"/>
    <property type="match status" value="1"/>
</dbReference>
<gene>
    <name evidence="5" type="ORF">CTE05_19810</name>
</gene>
<evidence type="ECO:0000259" key="3">
    <source>
        <dbReference type="Pfam" id="PF00534"/>
    </source>
</evidence>
<feature type="domain" description="Glycosyl transferase family 1" evidence="3">
    <location>
        <begin position="186"/>
        <end position="298"/>
    </location>
</feature>
<evidence type="ECO:0000259" key="4">
    <source>
        <dbReference type="Pfam" id="PF13439"/>
    </source>
</evidence>
<name>A0A511JKG6_9CELL</name>
<evidence type="ECO:0000256" key="1">
    <source>
        <dbReference type="ARBA" id="ARBA00022676"/>
    </source>
</evidence>
<dbReference type="AlphaFoldDB" id="A0A511JKG6"/>
<comment type="caution">
    <text evidence="5">The sequence shown here is derived from an EMBL/GenBank/DDBJ whole genome shotgun (WGS) entry which is preliminary data.</text>
</comment>
<proteinExistence type="predicted"/>
<dbReference type="CDD" id="cd03809">
    <property type="entry name" value="GT4_MtfB-like"/>
    <property type="match status" value="1"/>
</dbReference>
<dbReference type="Proteomes" id="UP000321049">
    <property type="component" value="Unassembled WGS sequence"/>
</dbReference>
<dbReference type="InterPro" id="IPR028098">
    <property type="entry name" value="Glyco_trans_4-like_N"/>
</dbReference>
<dbReference type="PANTHER" id="PTHR46401:SF2">
    <property type="entry name" value="GLYCOSYLTRANSFERASE WBBK-RELATED"/>
    <property type="match status" value="1"/>
</dbReference>
<dbReference type="GO" id="GO:0016757">
    <property type="term" value="F:glycosyltransferase activity"/>
    <property type="evidence" value="ECO:0007669"/>
    <property type="project" value="UniProtKB-KW"/>
</dbReference>
<accession>A0A511JKG6</accession>
<evidence type="ECO:0000313" key="6">
    <source>
        <dbReference type="Proteomes" id="UP000321049"/>
    </source>
</evidence>
<protein>
    <submittedName>
        <fullName evidence="5">Uncharacterized protein</fullName>
    </submittedName>
</protein>
<keyword evidence="2" id="KW-0808">Transferase</keyword>
<evidence type="ECO:0000313" key="5">
    <source>
        <dbReference type="EMBL" id="GEL98434.1"/>
    </source>
</evidence>
<dbReference type="OrthoDB" id="9801609at2"/>
<dbReference type="Gene3D" id="3.40.50.2000">
    <property type="entry name" value="Glycogen Phosphorylase B"/>
    <property type="match status" value="2"/>
</dbReference>
<dbReference type="InterPro" id="IPR001296">
    <property type="entry name" value="Glyco_trans_1"/>
</dbReference>
<dbReference type="RefSeq" id="WP_146845947.1">
    <property type="nucleotide sequence ID" value="NZ_BJWH01000008.1"/>
</dbReference>
<keyword evidence="1" id="KW-0328">Glycosyltransferase</keyword>
<keyword evidence="6" id="KW-1185">Reference proteome</keyword>
<organism evidence="5 6">
    <name type="scientific">Cellulomonas terrae</name>
    <dbReference type="NCBI Taxonomy" id="311234"/>
    <lineage>
        <taxon>Bacteria</taxon>
        <taxon>Bacillati</taxon>
        <taxon>Actinomycetota</taxon>
        <taxon>Actinomycetes</taxon>
        <taxon>Micrococcales</taxon>
        <taxon>Cellulomonadaceae</taxon>
        <taxon>Cellulomonas</taxon>
    </lineage>
</organism>
<sequence>MTRVGIDAHVLDGKYQGTRTWILEILRRAPLLAPDLTFVVYSADADHVAGLLGPGAPFEHRVLPDGGPLGRNLRFWPAAIRRDRLDLLVTQYFSPPRDARRQLVVVHDVLFETHPAFFGWKTRWRNKLLVGWSVRRAGAIATVSQYSRREIARAYGRPVERISVIPNGVDATAARVPGSLPRQVPAGTRFALMVGRLEPRKNLRTALAAFDRVPDPDARLVVVGADDNEDPAVLAALAADPRAIHLTGVPQDELWALYREATVFVFPSLGEGWGIPVLEALAAGTTVVASSATAIPEAGGDACTYFDPTGGDPVGDLGRLLAEAFSGHLAPSRAADAQVSRYTWDRSAVSFVTTIRAALADLH</sequence>